<dbReference type="EMBL" id="GISG01163283">
    <property type="protein sequence ID" value="MBA4650063.1"/>
    <property type="molecule type" value="Transcribed_RNA"/>
</dbReference>
<organism evidence="1">
    <name type="scientific">Opuntia streptacantha</name>
    <name type="common">Prickly pear cactus</name>
    <name type="synonym">Opuntia cardona</name>
    <dbReference type="NCBI Taxonomy" id="393608"/>
    <lineage>
        <taxon>Eukaryota</taxon>
        <taxon>Viridiplantae</taxon>
        <taxon>Streptophyta</taxon>
        <taxon>Embryophyta</taxon>
        <taxon>Tracheophyta</taxon>
        <taxon>Spermatophyta</taxon>
        <taxon>Magnoliopsida</taxon>
        <taxon>eudicotyledons</taxon>
        <taxon>Gunneridae</taxon>
        <taxon>Pentapetalae</taxon>
        <taxon>Caryophyllales</taxon>
        <taxon>Cactineae</taxon>
        <taxon>Cactaceae</taxon>
        <taxon>Opuntioideae</taxon>
        <taxon>Opuntia</taxon>
    </lineage>
</organism>
<proteinExistence type="predicted"/>
<accession>A0A7C9DVX5</accession>
<evidence type="ECO:0000313" key="1">
    <source>
        <dbReference type="EMBL" id="MBA4650063.1"/>
    </source>
</evidence>
<name>A0A7C9DVX5_OPUST</name>
<sequence length="100" mass="11242">MPLYVNYKKSLVVCLVLLLDSFLFCKCGRSLLILDRFKMSLSPLVNFTKYTQLNTGSVVIFLPLIKGKSLTIETFLESLDGSLMLLVRKPAVLKLDLDPS</sequence>
<protein>
    <submittedName>
        <fullName evidence="1">Uncharacterized protein</fullName>
    </submittedName>
</protein>
<reference evidence="1" key="1">
    <citation type="journal article" date="2013" name="J. Plant Res.">
        <title>Effect of fungi and light on seed germination of three Opuntia species from semiarid lands of central Mexico.</title>
        <authorList>
            <person name="Delgado-Sanchez P."/>
            <person name="Jimenez-Bremont J.F."/>
            <person name="Guerrero-Gonzalez Mde L."/>
            <person name="Flores J."/>
        </authorList>
    </citation>
    <scope>NUCLEOTIDE SEQUENCE</scope>
    <source>
        <tissue evidence="1">Cladode</tissue>
    </source>
</reference>
<dbReference type="AlphaFoldDB" id="A0A7C9DVX5"/>
<reference evidence="1" key="2">
    <citation type="submission" date="2020-07" db="EMBL/GenBank/DDBJ databases">
        <authorList>
            <person name="Vera ALvarez R."/>
            <person name="Arias-Moreno D.M."/>
            <person name="Jimenez-Jacinto V."/>
            <person name="Jimenez-Bremont J.F."/>
            <person name="Swaminathan K."/>
            <person name="Moose S.P."/>
            <person name="Guerrero-Gonzalez M.L."/>
            <person name="Marino-Ramirez L."/>
            <person name="Landsman D."/>
            <person name="Rodriguez-Kessler M."/>
            <person name="Delgado-Sanchez P."/>
        </authorList>
    </citation>
    <scope>NUCLEOTIDE SEQUENCE</scope>
    <source>
        <tissue evidence="1">Cladode</tissue>
    </source>
</reference>